<protein>
    <submittedName>
        <fullName evidence="2">Discoidin domain-containing protein</fullName>
    </submittedName>
</protein>
<organism evidence="2 3">
    <name type="scientific">Paenibacillus alvei</name>
    <name type="common">Bacillus alvei</name>
    <dbReference type="NCBI Taxonomy" id="44250"/>
    <lineage>
        <taxon>Bacteria</taxon>
        <taxon>Bacillati</taxon>
        <taxon>Bacillota</taxon>
        <taxon>Bacilli</taxon>
        <taxon>Bacillales</taxon>
        <taxon>Paenibacillaceae</taxon>
        <taxon>Paenibacillus</taxon>
    </lineage>
</organism>
<evidence type="ECO:0000259" key="1">
    <source>
        <dbReference type="Pfam" id="PF00754"/>
    </source>
</evidence>
<feature type="domain" description="F5/8 type C" evidence="1">
    <location>
        <begin position="285"/>
        <end position="396"/>
    </location>
</feature>
<reference evidence="2 3" key="1">
    <citation type="submission" date="2020-05" db="EMBL/GenBank/DDBJ databases">
        <title>Whole genome sequencing and identification of novel metabolites from Paenibacillus alvei strain JR949.</title>
        <authorList>
            <person name="Rajendhran J."/>
            <person name="Sree Pranav P."/>
            <person name="Mahalakshmi B."/>
            <person name="Karthikeyan R."/>
        </authorList>
    </citation>
    <scope>NUCLEOTIDE SEQUENCE [LARGE SCALE GENOMIC DNA]</scope>
    <source>
        <strain evidence="2 3">JR949</strain>
    </source>
</reference>
<dbReference type="InterPro" id="IPR011044">
    <property type="entry name" value="Quino_amine_DH_bsu"/>
</dbReference>
<evidence type="ECO:0000313" key="2">
    <source>
        <dbReference type="EMBL" id="NOJ73923.1"/>
    </source>
</evidence>
<sequence>MGRGLYAHSFNGIKGNISTVLPEGCDGIARINGEVFIAPNNQSKNKNYIYVLDFYSLTMKRKLQLMSPLWGSGLGTDGAKLFVRLADDPYMIKEIDIQTGETLKTMVKPEVNISEKAASSFYIDAKRNLLYMTDYKKSVYCFDTITGKELAVVSFTDGYPTGVTITNGFFIVSVYKGSSPANVYYAKIPDYENFGAEEFSKLNFTLYNYGSVITGCCSIGSYMLFTKGDVNIAYLDLEKIIGKEASSERFLIHHDNKYKTFNLGEKTKSLTSLVPVMTTNNSNGIAASSPHDGAYEAFRVFDGLNNTAWVTAKTQVRSWLSYEFVSPTIFNSYALLSREENVGESPRAWDLEAWNGSRWITLDKRRNEVNWNKNEVRTYHFPNTNQYKKIRWRFYENNGSVLGVALREIKLFHLSDSGWIELSKPKHMNFVYAHGISDLNQIKKEDWSLLSASNSKVKLLRYTHDLLSDMSEDNNMLYVAKNASRSVVRSQFTPLSQISIPLGNISINDDVEKISIELTKDYKDNIRLFVSFDNGMKWESYRQGKWKNLDITDENDMKKNGMRTWEFESLRTEDFKTKAIFGFIKIGFMFDTKLNEKGSVDVDSVKASINTYMKGARVSDASLYILNTTSTINLSFVGNKLSGTLSDYDLGLVHYRVFLNDKPYYPLSGEFTNLHGSPEAIALNIKNTEVKIGEKNTLIVEFKDYWGSVDSWTTHFIGTYAGLMFSDNLGKYYTTDIGEILKYWNAGTLVAGQISKENKITLTNMYGHKVTNIEVKGMNSDLPNGVRIELSKEQFPFTPEEVLNWNTILDYNQSVEFFARLATELTANSVPSGKFEIRARAQKI</sequence>
<gene>
    <name evidence="2" type="ORF">HMI46_25765</name>
</gene>
<accession>A0AAP7A1G8</accession>
<dbReference type="Proteomes" id="UP000552038">
    <property type="component" value="Unassembled WGS sequence"/>
</dbReference>
<dbReference type="RefSeq" id="WP_171419740.1">
    <property type="nucleotide sequence ID" value="NZ_JABFOR010000063.1"/>
</dbReference>
<dbReference type="SUPFAM" id="SSF49785">
    <property type="entry name" value="Galactose-binding domain-like"/>
    <property type="match status" value="1"/>
</dbReference>
<dbReference type="Gene3D" id="2.60.120.260">
    <property type="entry name" value="Galactose-binding domain-like"/>
    <property type="match status" value="1"/>
</dbReference>
<name>A0AAP7A1G8_PAEAL</name>
<dbReference type="InterPro" id="IPR000421">
    <property type="entry name" value="FA58C"/>
</dbReference>
<dbReference type="EMBL" id="JABFOR010000063">
    <property type="protein sequence ID" value="NOJ73923.1"/>
    <property type="molecule type" value="Genomic_DNA"/>
</dbReference>
<dbReference type="Gene3D" id="2.130.10.10">
    <property type="entry name" value="YVTN repeat-like/Quinoprotein amine dehydrogenase"/>
    <property type="match status" value="1"/>
</dbReference>
<comment type="caution">
    <text evidence="2">The sequence shown here is derived from an EMBL/GenBank/DDBJ whole genome shotgun (WGS) entry which is preliminary data.</text>
</comment>
<evidence type="ECO:0000313" key="3">
    <source>
        <dbReference type="Proteomes" id="UP000552038"/>
    </source>
</evidence>
<dbReference type="SUPFAM" id="SSF50969">
    <property type="entry name" value="YVTN repeat-like/Quinoprotein amine dehydrogenase"/>
    <property type="match status" value="1"/>
</dbReference>
<dbReference type="Pfam" id="PF00754">
    <property type="entry name" value="F5_F8_type_C"/>
    <property type="match status" value="1"/>
</dbReference>
<dbReference type="InterPro" id="IPR008979">
    <property type="entry name" value="Galactose-bd-like_sf"/>
</dbReference>
<dbReference type="InterPro" id="IPR015943">
    <property type="entry name" value="WD40/YVTN_repeat-like_dom_sf"/>
</dbReference>
<dbReference type="AlphaFoldDB" id="A0AAP7A1G8"/>
<proteinExistence type="predicted"/>